<sequence length="178" mass="18730">MTAATFPFEAIEGHGFVHPPAAHLAIDLLALLRPASGAHEIRVRVVPGAQLPATLAGGSFIGLTPSVPVSAASLHGGWLVGRVPGRFFTTDTATPVRLDAEGTAWAIDFNISHIENPNGIAAPCDLWVLLGLHAGEPTPHTLRVRFPQRWVGPDGQETAHGDAAPGSMAAESFQLEFR</sequence>
<dbReference type="RefSeq" id="WP_339089521.1">
    <property type="nucleotide sequence ID" value="NZ_LR743507.1"/>
</dbReference>
<accession>A0A679J3V6</accession>
<evidence type="ECO:0000313" key="1">
    <source>
        <dbReference type="EMBL" id="CAA2102591.1"/>
    </source>
</evidence>
<name>A0A679J3V6_VARPD</name>
<gene>
    <name evidence="1" type="ORF">VVAX_01832</name>
</gene>
<protein>
    <submittedName>
        <fullName evidence="1">Uncharacterized protein</fullName>
    </submittedName>
</protein>
<proteinExistence type="predicted"/>
<organism evidence="1">
    <name type="scientific">Variovorax paradoxus</name>
    <dbReference type="NCBI Taxonomy" id="34073"/>
    <lineage>
        <taxon>Bacteria</taxon>
        <taxon>Pseudomonadati</taxon>
        <taxon>Pseudomonadota</taxon>
        <taxon>Betaproteobacteria</taxon>
        <taxon>Burkholderiales</taxon>
        <taxon>Comamonadaceae</taxon>
        <taxon>Variovorax</taxon>
    </lineage>
</organism>
<reference evidence="1" key="1">
    <citation type="submission" date="2019-12" db="EMBL/GenBank/DDBJ databases">
        <authorList>
            <person name="Cremers G."/>
        </authorList>
    </citation>
    <scope>NUCLEOTIDE SEQUENCE</scope>
    <source>
        <strain evidence="1">Vvax</strain>
    </source>
</reference>
<dbReference type="AlphaFoldDB" id="A0A679J3V6"/>
<dbReference type="EMBL" id="LR743507">
    <property type="protein sequence ID" value="CAA2102591.1"/>
    <property type="molecule type" value="Genomic_DNA"/>
</dbReference>